<dbReference type="EMBL" id="JBBNAG010000010">
    <property type="protein sequence ID" value="KAK9100501.1"/>
    <property type="molecule type" value="Genomic_DNA"/>
</dbReference>
<protein>
    <submittedName>
        <fullName evidence="1">Uncharacterized protein</fullName>
    </submittedName>
</protein>
<dbReference type="Proteomes" id="UP001419268">
    <property type="component" value="Unassembled WGS sequence"/>
</dbReference>
<gene>
    <name evidence="1" type="ORF">Scep_023931</name>
</gene>
<dbReference type="AlphaFoldDB" id="A0AAP0HXT1"/>
<name>A0AAP0HXT1_9MAGN</name>
<keyword evidence="2" id="KW-1185">Reference proteome</keyword>
<accession>A0AAP0HXT1</accession>
<organism evidence="1 2">
    <name type="scientific">Stephania cephalantha</name>
    <dbReference type="NCBI Taxonomy" id="152367"/>
    <lineage>
        <taxon>Eukaryota</taxon>
        <taxon>Viridiplantae</taxon>
        <taxon>Streptophyta</taxon>
        <taxon>Embryophyta</taxon>
        <taxon>Tracheophyta</taxon>
        <taxon>Spermatophyta</taxon>
        <taxon>Magnoliopsida</taxon>
        <taxon>Ranunculales</taxon>
        <taxon>Menispermaceae</taxon>
        <taxon>Menispermoideae</taxon>
        <taxon>Cissampelideae</taxon>
        <taxon>Stephania</taxon>
    </lineage>
</organism>
<comment type="caution">
    <text evidence="1">The sequence shown here is derived from an EMBL/GenBank/DDBJ whole genome shotgun (WGS) entry which is preliminary data.</text>
</comment>
<proteinExistence type="predicted"/>
<evidence type="ECO:0000313" key="2">
    <source>
        <dbReference type="Proteomes" id="UP001419268"/>
    </source>
</evidence>
<sequence>MKVPPFGTPLEVSFNSLHLPEKPSKDWRSISTIPGFNFPASAKAYLSELQAQMEQLQDYTDVQLADLTANNRPIKPR</sequence>
<reference evidence="1 2" key="1">
    <citation type="submission" date="2024-01" db="EMBL/GenBank/DDBJ databases">
        <title>Genome assemblies of Stephania.</title>
        <authorList>
            <person name="Yang L."/>
        </authorList>
    </citation>
    <scope>NUCLEOTIDE SEQUENCE [LARGE SCALE GENOMIC DNA]</scope>
    <source>
        <strain evidence="1">JXDWG</strain>
        <tissue evidence="1">Leaf</tissue>
    </source>
</reference>
<evidence type="ECO:0000313" key="1">
    <source>
        <dbReference type="EMBL" id="KAK9100501.1"/>
    </source>
</evidence>